<reference evidence="1 2" key="1">
    <citation type="journal article" date="2015" name="Genome Biol. Evol.">
        <title>Comparative Genomics of a Bacterivorous Green Alga Reveals Evolutionary Causalities and Consequences of Phago-Mixotrophic Mode of Nutrition.</title>
        <authorList>
            <person name="Burns J.A."/>
            <person name="Paasch A."/>
            <person name="Narechania A."/>
            <person name="Kim E."/>
        </authorList>
    </citation>
    <scope>NUCLEOTIDE SEQUENCE [LARGE SCALE GENOMIC DNA]</scope>
    <source>
        <strain evidence="1 2">PLY_AMNH</strain>
    </source>
</reference>
<name>A0AAE0BEY9_9CHLO</name>
<protein>
    <submittedName>
        <fullName evidence="1">Uncharacterized protein</fullName>
    </submittedName>
</protein>
<gene>
    <name evidence="1" type="ORF">CYMTET_55185</name>
</gene>
<evidence type="ECO:0000313" key="2">
    <source>
        <dbReference type="Proteomes" id="UP001190700"/>
    </source>
</evidence>
<keyword evidence="2" id="KW-1185">Reference proteome</keyword>
<proteinExistence type="predicted"/>
<dbReference type="AlphaFoldDB" id="A0AAE0BEY9"/>
<organism evidence="1 2">
    <name type="scientific">Cymbomonas tetramitiformis</name>
    <dbReference type="NCBI Taxonomy" id="36881"/>
    <lineage>
        <taxon>Eukaryota</taxon>
        <taxon>Viridiplantae</taxon>
        <taxon>Chlorophyta</taxon>
        <taxon>Pyramimonadophyceae</taxon>
        <taxon>Pyramimonadales</taxon>
        <taxon>Pyramimonadaceae</taxon>
        <taxon>Cymbomonas</taxon>
    </lineage>
</organism>
<evidence type="ECO:0000313" key="1">
    <source>
        <dbReference type="EMBL" id="KAK3234635.1"/>
    </source>
</evidence>
<dbReference type="EMBL" id="LGRX02035483">
    <property type="protein sequence ID" value="KAK3234635.1"/>
    <property type="molecule type" value="Genomic_DNA"/>
</dbReference>
<comment type="caution">
    <text evidence="1">The sequence shown here is derived from an EMBL/GenBank/DDBJ whole genome shotgun (WGS) entry which is preliminary data.</text>
</comment>
<dbReference type="Proteomes" id="UP001190700">
    <property type="component" value="Unassembled WGS sequence"/>
</dbReference>
<accession>A0AAE0BEY9</accession>
<sequence>MRAYFAPEELNEENEAVVVYVVGYLIVSGRNNTSEAAAYITLHNETTCFVASDRHIIFDLAGRTINTSFSPAKLSIHASREQSKKVEAMLINTVFKCVTDFQTGFEKKLVNMMTDKFLEFRRQVTCSEHAPIKGSGRRKRTPVHRAETANAITSESPVNRLPLRQLARRPKSGSATAKIGRGIRGCDLKQFMSATSVRKET</sequence>